<dbReference type="EMBL" id="QRGA01000036">
    <property type="protein sequence ID" value="RDU94541.1"/>
    <property type="molecule type" value="Genomic_DNA"/>
</dbReference>
<dbReference type="InterPro" id="IPR010272">
    <property type="entry name" value="T6SS_TssF"/>
</dbReference>
<dbReference type="Proteomes" id="UP000256838">
    <property type="component" value="Unassembled WGS sequence"/>
</dbReference>
<protein>
    <submittedName>
        <fullName evidence="1">Type VI secretion system baseplate subunit TssF</fullName>
    </submittedName>
</protein>
<evidence type="ECO:0000313" key="1">
    <source>
        <dbReference type="EMBL" id="RDU94541.1"/>
    </source>
</evidence>
<reference evidence="1 2" key="1">
    <citation type="submission" date="2018-08" db="EMBL/GenBank/DDBJ databases">
        <title>Paraburkholderia sp. DHOM06 isolated from forest soil.</title>
        <authorList>
            <person name="Gao Z.-H."/>
            <person name="Qiu L.-H."/>
        </authorList>
    </citation>
    <scope>NUCLEOTIDE SEQUENCE [LARGE SCALE GENOMIC DNA]</scope>
    <source>
        <strain evidence="1 2">DHOM06</strain>
    </source>
</reference>
<accession>A0A3D8JQ14</accession>
<dbReference type="AlphaFoldDB" id="A0A3D8JQ14"/>
<sequence length="628" mass="68385">MQAAQQRFDSRVMEGPLSMNANYDDRDDDLLRHFYERELELLRRDMRAFAKRNPAAAARLSINSDGRSDDAGIERLAQSTALLHARHSVKIDDDYPELTEALIQRSYPQYLRPFPSCSVAQFDIEGMFDSLTESVRISRGTQLQTNIERCSFRTAYDVVLAPVRIARAQYAFTPTAPTSVTLPPDASGTLSVTFRSAKTGSRLDIATPAKLRVHLAGQPQVVAALIDTMLLRTVTAYVEDSEGRWTRLPIRPVSAVGFGSQDWLFTDAKEAGQQFGLLGEYFAFAQRFHFVDLDFASICAAAPGEQLTLQLIVSGLSANSRTAQQLAHLSADHLKLFCTPVVNLFGKAGVSLKYDLESDAWPIQAQAKNDALTEVWSVDHVSTEQGAPLLSSAALMASHASNARPRWTFGQRRGSSSSGMGRVAELSLVGADGALGAGRGIDMLRADVTCSNGDLPRSLPVGALEGDMRMEGKARATRKIALLHAPTAVVHLSRTNGALWRLIGQQTAHAIRLNQAGLPVLKQMLQQFAVLSPPQARHIDGITGLRHRSVMTLVARAPQPAMVRGIEVTLEIDEQLFVANSVAVFAGLMERFFAPYAAANSFVQLVVVSIGGAVHWRGEPMRGTAALL</sequence>
<gene>
    <name evidence="1" type="primary">vasA</name>
    <name evidence="1" type="ORF">DWV00_33405</name>
</gene>
<dbReference type="PIRSF" id="PIRSF028304">
    <property type="entry name" value="UCP028304"/>
    <property type="match status" value="1"/>
</dbReference>
<dbReference type="PANTHER" id="PTHR35370:SF1">
    <property type="entry name" value="TYPE VI SECRETION SYSTEM COMPONENT TSSF1"/>
    <property type="match status" value="1"/>
</dbReference>
<dbReference type="Pfam" id="PF05947">
    <property type="entry name" value="T6SS_TssF"/>
    <property type="match status" value="1"/>
</dbReference>
<name>A0A3D8JQ14_9BURK</name>
<dbReference type="NCBIfam" id="TIGR03359">
    <property type="entry name" value="VI_chp_6"/>
    <property type="match status" value="1"/>
</dbReference>
<dbReference type="OrthoDB" id="9763676at2"/>
<organism evidence="1 2">
    <name type="scientific">Trinickia dinghuensis</name>
    <dbReference type="NCBI Taxonomy" id="2291023"/>
    <lineage>
        <taxon>Bacteria</taxon>
        <taxon>Pseudomonadati</taxon>
        <taxon>Pseudomonadota</taxon>
        <taxon>Betaproteobacteria</taxon>
        <taxon>Burkholderiales</taxon>
        <taxon>Burkholderiaceae</taxon>
        <taxon>Trinickia</taxon>
    </lineage>
</organism>
<proteinExistence type="predicted"/>
<comment type="caution">
    <text evidence="1">The sequence shown here is derived from an EMBL/GenBank/DDBJ whole genome shotgun (WGS) entry which is preliminary data.</text>
</comment>
<keyword evidence="2" id="KW-1185">Reference proteome</keyword>
<dbReference type="RefSeq" id="WP_115537884.1">
    <property type="nucleotide sequence ID" value="NZ_QRGA01000036.1"/>
</dbReference>
<dbReference type="PANTHER" id="PTHR35370">
    <property type="entry name" value="CYTOPLASMIC PROTEIN-RELATED-RELATED"/>
    <property type="match status" value="1"/>
</dbReference>
<evidence type="ECO:0000313" key="2">
    <source>
        <dbReference type="Proteomes" id="UP000256838"/>
    </source>
</evidence>